<dbReference type="AlphaFoldDB" id="A0A1H8K5F3"/>
<dbReference type="STRING" id="42354.SAMN05216333_10213"/>
<proteinExistence type="predicted"/>
<evidence type="ECO:0000313" key="2">
    <source>
        <dbReference type="Proteomes" id="UP000198814"/>
    </source>
</evidence>
<dbReference type="OrthoDB" id="8547062at2"/>
<evidence type="ECO:0000313" key="1">
    <source>
        <dbReference type="EMBL" id="SEN88193.1"/>
    </source>
</evidence>
<dbReference type="Proteomes" id="UP000198814">
    <property type="component" value="Unassembled WGS sequence"/>
</dbReference>
<accession>A0A1H8K5F3</accession>
<dbReference type="EMBL" id="FODO01000002">
    <property type="protein sequence ID" value="SEN88193.1"/>
    <property type="molecule type" value="Genomic_DNA"/>
</dbReference>
<protein>
    <submittedName>
        <fullName evidence="1">Uncharacterized protein</fullName>
    </submittedName>
</protein>
<name>A0A1H8K5F3_9PROT</name>
<reference evidence="2" key="1">
    <citation type="submission" date="2016-10" db="EMBL/GenBank/DDBJ databases">
        <authorList>
            <person name="Varghese N."/>
            <person name="Submissions S."/>
        </authorList>
    </citation>
    <scope>NUCLEOTIDE SEQUENCE [LARGE SCALE GENOMIC DNA]</scope>
    <source>
        <strain evidence="2">Nm76</strain>
    </source>
</reference>
<organism evidence="1 2">
    <name type="scientific">Nitrosomonas oligotropha</name>
    <dbReference type="NCBI Taxonomy" id="42354"/>
    <lineage>
        <taxon>Bacteria</taxon>
        <taxon>Pseudomonadati</taxon>
        <taxon>Pseudomonadota</taxon>
        <taxon>Betaproteobacteria</taxon>
        <taxon>Nitrosomonadales</taxon>
        <taxon>Nitrosomonadaceae</taxon>
        <taxon>Nitrosomonas</taxon>
    </lineage>
</organism>
<keyword evidence="2" id="KW-1185">Reference proteome</keyword>
<sequence>MIAQKINATHALKNQRMALTLQQQTSILQLMLAMFKTAPGASNLMSLGSLLQGGQSLASLAQSLTESSLFFDRQYAAYLKPDEFAVKFVHDLVGDRVSISDKSLVVDYLTHRMIAGATQGELIAELMSTLSPIPASNLNWGKAASHHNTRNATKVVTHLLGSTFTPANIAVVVDYLLAQMAAGKTFGEMIVWAIDTVIGVDHDNVVWGKAAVLFNNRIEVSKYYSVDKAGTAIDRVAMRQILAKVTVDTETVTAAKMTIDHLLCNDSGFSNDAVDDFQLDKILVIKKNNVLPIPQGTAKRIELMV</sequence>
<gene>
    <name evidence="1" type="ORF">SAMN05216333_10213</name>
</gene>
<dbReference type="RefSeq" id="WP_090315737.1">
    <property type="nucleotide sequence ID" value="NZ_FNOE01000003.1"/>
</dbReference>